<comment type="caution">
    <text evidence="3">The sequence shown here is derived from an EMBL/GenBank/DDBJ whole genome shotgun (WGS) entry which is preliminary data.</text>
</comment>
<evidence type="ECO:0000256" key="1">
    <source>
        <dbReference type="SAM" id="SignalP"/>
    </source>
</evidence>
<feature type="chain" id="PRO_5045708125" evidence="1">
    <location>
        <begin position="29"/>
        <end position="329"/>
    </location>
</feature>
<name>A0ABM9NU00_9FLAO</name>
<dbReference type="InterPro" id="IPR052557">
    <property type="entry name" value="CAP/Cytokinesis_protein"/>
</dbReference>
<dbReference type="Proteomes" id="UP001497416">
    <property type="component" value="Unassembled WGS sequence"/>
</dbReference>
<dbReference type="EMBL" id="CAXIXY010000003">
    <property type="protein sequence ID" value="CAL2078972.1"/>
    <property type="molecule type" value="Genomic_DNA"/>
</dbReference>
<sequence>MKLRCNSLLNQKKLAMKKLLLLSFLALATTLVSQENKVQSLVEKSKTLNLEMWELTVFAQKKLTSKTDLAKFFYYWIGNNISYDNAFLKEMDTGYGERFYKRYEEKQHAYTVYTDRKGVCAGYANLFKWFMDECDIEVEIVSGHIRDWRNHYVELDNDDDFLHAWNAIKLNDKWILVDTTWGTSNDSVQSEFYFDIKPELAINTHYPRDSKWQLLESPLSLKEFNDSKFVQLIWFFSGYSDVPTLKRDKSFYYLVYKQNTMKKDLYTALEISEDNKNFKPIPNLIRINQNGYTYLRFKRDSIPNKAFYKVHLYKGGYVYYDNVISFKTY</sequence>
<dbReference type="Gene3D" id="3.10.620.30">
    <property type="match status" value="1"/>
</dbReference>
<dbReference type="Pfam" id="PF01841">
    <property type="entry name" value="Transglut_core"/>
    <property type="match status" value="1"/>
</dbReference>
<keyword evidence="4" id="KW-1185">Reference proteome</keyword>
<dbReference type="SUPFAM" id="SSF54001">
    <property type="entry name" value="Cysteine proteinases"/>
    <property type="match status" value="1"/>
</dbReference>
<dbReference type="InterPro" id="IPR002931">
    <property type="entry name" value="Transglutaminase-like"/>
</dbReference>
<protein>
    <submittedName>
        <fullName evidence="3">TGc domain-containing protein</fullName>
    </submittedName>
</protein>
<proteinExistence type="predicted"/>
<evidence type="ECO:0000313" key="3">
    <source>
        <dbReference type="EMBL" id="CAL2078972.1"/>
    </source>
</evidence>
<evidence type="ECO:0000259" key="2">
    <source>
        <dbReference type="SMART" id="SM00460"/>
    </source>
</evidence>
<reference evidence="3 4" key="1">
    <citation type="submission" date="2024-05" db="EMBL/GenBank/DDBJ databases">
        <authorList>
            <person name="Duchaud E."/>
        </authorList>
    </citation>
    <scope>NUCLEOTIDE SEQUENCE [LARGE SCALE GENOMIC DNA]</scope>
    <source>
        <strain evidence="3">Ena-SAMPLE-TAB-13-05-2024-13:56:06:370-140302</strain>
    </source>
</reference>
<accession>A0ABM9NU00</accession>
<evidence type="ECO:0000313" key="4">
    <source>
        <dbReference type="Proteomes" id="UP001497416"/>
    </source>
</evidence>
<dbReference type="PANTHER" id="PTHR46333">
    <property type="entry name" value="CYTOKINESIS PROTEIN 3"/>
    <property type="match status" value="1"/>
</dbReference>
<dbReference type="InterPro" id="IPR038765">
    <property type="entry name" value="Papain-like_cys_pep_sf"/>
</dbReference>
<feature type="domain" description="Transglutaminase-like" evidence="2">
    <location>
        <begin position="112"/>
        <end position="181"/>
    </location>
</feature>
<dbReference type="SMART" id="SM00460">
    <property type="entry name" value="TGc"/>
    <property type="match status" value="1"/>
</dbReference>
<gene>
    <name evidence="3" type="ORF">T190607A01A_10786</name>
</gene>
<organism evidence="3 4">
    <name type="scientific">Tenacibaculum platacis</name>
    <dbReference type="NCBI Taxonomy" id="3137852"/>
    <lineage>
        <taxon>Bacteria</taxon>
        <taxon>Pseudomonadati</taxon>
        <taxon>Bacteroidota</taxon>
        <taxon>Flavobacteriia</taxon>
        <taxon>Flavobacteriales</taxon>
        <taxon>Flavobacteriaceae</taxon>
        <taxon>Tenacibaculum</taxon>
    </lineage>
</organism>
<feature type="signal peptide" evidence="1">
    <location>
        <begin position="1"/>
        <end position="28"/>
    </location>
</feature>
<keyword evidence="1" id="KW-0732">Signal</keyword>
<dbReference type="PANTHER" id="PTHR46333:SF2">
    <property type="entry name" value="CYTOKINESIS PROTEIN 3"/>
    <property type="match status" value="1"/>
</dbReference>